<keyword evidence="4" id="KW-0347">Helicase</keyword>
<dbReference type="EC" id="3.6.4.13" evidence="4"/>
<dbReference type="InterPro" id="IPR027417">
    <property type="entry name" value="P-loop_NTPase"/>
</dbReference>
<sequence>NILVTTPGRLVEHISSTPGFTLQHLRFLVIDEADRLLDQSYNNWLSKVIHAAQESVNTL</sequence>
<dbReference type="PhylomeDB" id="A7T2L1"/>
<evidence type="ECO:0000313" key="7">
    <source>
        <dbReference type="Proteomes" id="UP000001593"/>
    </source>
</evidence>
<dbReference type="PANTHER" id="PTHR24031">
    <property type="entry name" value="RNA HELICASE"/>
    <property type="match status" value="1"/>
</dbReference>
<evidence type="ECO:0000256" key="4">
    <source>
        <dbReference type="RuleBase" id="RU365068"/>
    </source>
</evidence>
<comment type="similarity">
    <text evidence="4">Belongs to the DEAD box helicase family.</text>
</comment>
<feature type="non-terminal residue" evidence="6">
    <location>
        <position position="1"/>
    </location>
</feature>
<dbReference type="eggNOG" id="KOG0350">
    <property type="taxonomic scope" value="Eukaryota"/>
</dbReference>
<dbReference type="InterPro" id="IPR014001">
    <property type="entry name" value="Helicase_ATP-bd"/>
</dbReference>
<feature type="non-terminal residue" evidence="6">
    <location>
        <position position="59"/>
    </location>
</feature>
<dbReference type="InterPro" id="IPR011545">
    <property type="entry name" value="DEAD/DEAH_box_helicase_dom"/>
</dbReference>
<keyword evidence="3 4" id="KW-0067">ATP-binding</keyword>
<dbReference type="Proteomes" id="UP000001593">
    <property type="component" value="Unassembled WGS sequence"/>
</dbReference>
<dbReference type="STRING" id="45351.A7T2L1"/>
<dbReference type="GO" id="GO:0005524">
    <property type="term" value="F:ATP binding"/>
    <property type="evidence" value="ECO:0007669"/>
    <property type="project" value="UniProtKB-UniRule"/>
</dbReference>
<dbReference type="InParanoid" id="A7T2L1"/>
<comment type="function">
    <text evidence="4">RNA helicase.</text>
</comment>
<proteinExistence type="inferred from homology"/>
<evidence type="ECO:0000313" key="6">
    <source>
        <dbReference type="EMBL" id="EDO29804.1"/>
    </source>
</evidence>
<feature type="domain" description="Helicase ATP-binding" evidence="5">
    <location>
        <begin position="1"/>
        <end position="59"/>
    </location>
</feature>
<comment type="domain">
    <text evidence="4">The Q motif is unique to and characteristic of the DEAD box family of RNA helicases and controls ATP binding and hydrolysis.</text>
</comment>
<dbReference type="PROSITE" id="PS00039">
    <property type="entry name" value="DEAD_ATP_HELICASE"/>
    <property type="match status" value="1"/>
</dbReference>
<dbReference type="GO" id="GO:0016787">
    <property type="term" value="F:hydrolase activity"/>
    <property type="evidence" value="ECO:0007669"/>
    <property type="project" value="UniProtKB-KW"/>
</dbReference>
<dbReference type="GO" id="GO:0003723">
    <property type="term" value="F:RNA binding"/>
    <property type="evidence" value="ECO:0007669"/>
    <property type="project" value="UniProtKB-UniRule"/>
</dbReference>
<keyword evidence="7" id="KW-1185">Reference proteome</keyword>
<protein>
    <recommendedName>
        <fullName evidence="4">ATP-dependent RNA helicase</fullName>
        <ecNumber evidence="4">3.6.4.13</ecNumber>
    </recommendedName>
</protein>
<dbReference type="EMBL" id="DS470273">
    <property type="protein sequence ID" value="EDO29804.1"/>
    <property type="molecule type" value="Genomic_DNA"/>
</dbReference>
<organism evidence="6 7">
    <name type="scientific">Nematostella vectensis</name>
    <name type="common">Starlet sea anemone</name>
    <dbReference type="NCBI Taxonomy" id="45351"/>
    <lineage>
        <taxon>Eukaryota</taxon>
        <taxon>Metazoa</taxon>
        <taxon>Cnidaria</taxon>
        <taxon>Anthozoa</taxon>
        <taxon>Hexacorallia</taxon>
        <taxon>Actiniaria</taxon>
        <taxon>Edwardsiidae</taxon>
        <taxon>Nematostella</taxon>
    </lineage>
</organism>
<dbReference type="PROSITE" id="PS51192">
    <property type="entry name" value="HELICASE_ATP_BIND_1"/>
    <property type="match status" value="1"/>
</dbReference>
<dbReference type="Pfam" id="PF00270">
    <property type="entry name" value="DEAD"/>
    <property type="match status" value="1"/>
</dbReference>
<dbReference type="GO" id="GO:0003724">
    <property type="term" value="F:RNA helicase activity"/>
    <property type="evidence" value="ECO:0007669"/>
    <property type="project" value="UniProtKB-EC"/>
</dbReference>
<evidence type="ECO:0000259" key="5">
    <source>
        <dbReference type="PROSITE" id="PS51192"/>
    </source>
</evidence>
<accession>A7T2L1</accession>
<dbReference type="AlphaFoldDB" id="A7T2L1"/>
<gene>
    <name evidence="6" type="ORF">NEMVEDRAFT_v1g19271</name>
</gene>
<reference evidence="6 7" key="1">
    <citation type="journal article" date="2007" name="Science">
        <title>Sea anemone genome reveals ancestral eumetazoan gene repertoire and genomic organization.</title>
        <authorList>
            <person name="Putnam N.H."/>
            <person name="Srivastava M."/>
            <person name="Hellsten U."/>
            <person name="Dirks B."/>
            <person name="Chapman J."/>
            <person name="Salamov A."/>
            <person name="Terry A."/>
            <person name="Shapiro H."/>
            <person name="Lindquist E."/>
            <person name="Kapitonov V.V."/>
            <person name="Jurka J."/>
            <person name="Genikhovich G."/>
            <person name="Grigoriev I.V."/>
            <person name="Lucas S.M."/>
            <person name="Steele R.E."/>
            <person name="Finnerty J.R."/>
            <person name="Technau U."/>
            <person name="Martindale M.Q."/>
            <person name="Rokhsar D.S."/>
        </authorList>
    </citation>
    <scope>NUCLEOTIDE SEQUENCE [LARGE SCALE GENOMIC DNA]</scope>
    <source>
        <strain evidence="7">CH2 X CH6</strain>
    </source>
</reference>
<dbReference type="Gene3D" id="3.40.50.300">
    <property type="entry name" value="P-loop containing nucleotide triphosphate hydrolases"/>
    <property type="match status" value="1"/>
</dbReference>
<dbReference type="SUPFAM" id="SSF52540">
    <property type="entry name" value="P-loop containing nucleoside triphosphate hydrolases"/>
    <property type="match status" value="1"/>
</dbReference>
<keyword evidence="4" id="KW-0694">RNA-binding</keyword>
<keyword evidence="2 4" id="KW-0378">Hydrolase</keyword>
<name>A7T2L1_NEMVE</name>
<comment type="catalytic activity">
    <reaction evidence="4">
        <text>ATP + H2O = ADP + phosphate + H(+)</text>
        <dbReference type="Rhea" id="RHEA:13065"/>
        <dbReference type="ChEBI" id="CHEBI:15377"/>
        <dbReference type="ChEBI" id="CHEBI:15378"/>
        <dbReference type="ChEBI" id="CHEBI:30616"/>
        <dbReference type="ChEBI" id="CHEBI:43474"/>
        <dbReference type="ChEBI" id="CHEBI:456216"/>
        <dbReference type="EC" id="3.6.4.13"/>
    </reaction>
</comment>
<evidence type="ECO:0000256" key="2">
    <source>
        <dbReference type="ARBA" id="ARBA00022801"/>
    </source>
</evidence>
<evidence type="ECO:0000256" key="3">
    <source>
        <dbReference type="ARBA" id="ARBA00022840"/>
    </source>
</evidence>
<evidence type="ECO:0000256" key="1">
    <source>
        <dbReference type="ARBA" id="ARBA00022741"/>
    </source>
</evidence>
<dbReference type="HOGENOM" id="CLU_2967814_0_0_1"/>
<keyword evidence="1 4" id="KW-0547">Nucleotide-binding</keyword>
<dbReference type="InterPro" id="IPR000629">
    <property type="entry name" value="RNA-helicase_DEAD-box_CS"/>
</dbReference>